<dbReference type="OrthoDB" id="8676144at2"/>
<organism evidence="3 4">
    <name type="scientific">Pigmentiphaga humi</name>
    <dbReference type="NCBI Taxonomy" id="2478468"/>
    <lineage>
        <taxon>Bacteria</taxon>
        <taxon>Pseudomonadati</taxon>
        <taxon>Pseudomonadota</taxon>
        <taxon>Betaproteobacteria</taxon>
        <taxon>Burkholderiales</taxon>
        <taxon>Alcaligenaceae</taxon>
        <taxon>Pigmentiphaga</taxon>
    </lineage>
</organism>
<protein>
    <submittedName>
        <fullName evidence="3">Tripartite tricarboxylate transporter family receptor</fullName>
    </submittedName>
</protein>
<dbReference type="PANTHER" id="PTHR42928:SF5">
    <property type="entry name" value="BLR1237 PROTEIN"/>
    <property type="match status" value="1"/>
</dbReference>
<dbReference type="Gene3D" id="3.40.190.10">
    <property type="entry name" value="Periplasmic binding protein-like II"/>
    <property type="match status" value="1"/>
</dbReference>
<keyword evidence="3" id="KW-0675">Receptor</keyword>
<reference evidence="3 4" key="1">
    <citation type="submission" date="2018-10" db="EMBL/GenBank/DDBJ databases">
        <authorList>
            <person name="Criscuolo A."/>
        </authorList>
    </citation>
    <scope>NUCLEOTIDE SEQUENCE [LARGE SCALE GENOMIC DNA]</scope>
    <source>
        <strain evidence="3">DnA1</strain>
    </source>
</reference>
<evidence type="ECO:0000313" key="4">
    <source>
        <dbReference type="Proteomes" id="UP000277294"/>
    </source>
</evidence>
<keyword evidence="4" id="KW-1185">Reference proteome</keyword>
<feature type="signal peptide" evidence="2">
    <location>
        <begin position="1"/>
        <end position="21"/>
    </location>
</feature>
<evidence type="ECO:0000256" key="2">
    <source>
        <dbReference type="SAM" id="SignalP"/>
    </source>
</evidence>
<feature type="chain" id="PRO_5017949870" evidence="2">
    <location>
        <begin position="22"/>
        <end position="321"/>
    </location>
</feature>
<dbReference type="InterPro" id="IPR042100">
    <property type="entry name" value="Bug_dom1"/>
</dbReference>
<dbReference type="Proteomes" id="UP000277294">
    <property type="component" value="Unassembled WGS sequence"/>
</dbReference>
<dbReference type="Gene3D" id="3.40.190.150">
    <property type="entry name" value="Bordetella uptake gene, domain 1"/>
    <property type="match status" value="1"/>
</dbReference>
<dbReference type="PANTHER" id="PTHR42928">
    <property type="entry name" value="TRICARBOXYLATE-BINDING PROTEIN"/>
    <property type="match status" value="1"/>
</dbReference>
<dbReference type="AlphaFoldDB" id="A0A3P4AVU1"/>
<accession>A0A3P4AVU1</accession>
<dbReference type="RefSeq" id="WP_160142090.1">
    <property type="nucleotide sequence ID" value="NZ_UWPJ01000005.1"/>
</dbReference>
<dbReference type="Pfam" id="PF03401">
    <property type="entry name" value="TctC"/>
    <property type="match status" value="1"/>
</dbReference>
<gene>
    <name evidence="3" type="ORF">PIGHUM_00209</name>
</gene>
<keyword evidence="2" id="KW-0732">Signal</keyword>
<sequence length="321" mass="33704">MMRKLLPVLVLSALVPSVAAAADAFPSKPVTIVVSVPAGGTIDAIARMVAKDMGESLGRQFVVENRPGANGNIAADYVRRAPADGYTLLMLASSTLTLGPYVMQNVPFDPVKDFAPVAMTAGLNMVLLANPKVGVTDLKGLVAKMKANPDKLNYSSTGNGSFPHVAGALLNLDTGTHAAHVPYKGLAPSIQDLLAGQVDFTFDSGSAAHVKSGKLNALAVIGPKRSSALPEVPTFRELGLPEMEKVTGWHGVFAPAGTPADVIKRLNAEFNKSLKKPESIEKVQAMGFESVATSPEELGSALRTEYKNFGELIAKTKISID</sequence>
<evidence type="ECO:0000313" key="3">
    <source>
        <dbReference type="EMBL" id="VCU68159.1"/>
    </source>
</evidence>
<dbReference type="PIRSF" id="PIRSF017082">
    <property type="entry name" value="YflP"/>
    <property type="match status" value="1"/>
</dbReference>
<evidence type="ECO:0000256" key="1">
    <source>
        <dbReference type="ARBA" id="ARBA00006987"/>
    </source>
</evidence>
<dbReference type="EMBL" id="UWPJ01000005">
    <property type="protein sequence ID" value="VCU68159.1"/>
    <property type="molecule type" value="Genomic_DNA"/>
</dbReference>
<comment type="similarity">
    <text evidence="1">Belongs to the UPF0065 (bug) family.</text>
</comment>
<name>A0A3P4AVU1_9BURK</name>
<dbReference type="CDD" id="cd13578">
    <property type="entry name" value="PBP2_Bug27"/>
    <property type="match status" value="1"/>
</dbReference>
<proteinExistence type="inferred from homology"/>
<dbReference type="InterPro" id="IPR005064">
    <property type="entry name" value="BUG"/>
</dbReference>
<dbReference type="SUPFAM" id="SSF53850">
    <property type="entry name" value="Periplasmic binding protein-like II"/>
    <property type="match status" value="1"/>
</dbReference>